<dbReference type="RefSeq" id="XP_033385771.1">
    <property type="nucleotide sequence ID" value="XM_033527481.1"/>
</dbReference>
<accession>A0A6A5XW85</accession>
<proteinExistence type="predicted"/>
<sequence length="101" mass="11190">MKHYRTHAIQTPKVYTFQALVVHCLASSFLPLYAPVSATTDTPLPPLIILQPHSASIPTRTQQYPTHLAPQIPIPFPKSHILPLAAAVSSHWIFVQHPARA</sequence>
<dbReference type="AlphaFoldDB" id="A0A6A5XW85"/>
<organism evidence="1 2">
    <name type="scientific">Aaosphaeria arxii CBS 175.79</name>
    <dbReference type="NCBI Taxonomy" id="1450172"/>
    <lineage>
        <taxon>Eukaryota</taxon>
        <taxon>Fungi</taxon>
        <taxon>Dikarya</taxon>
        <taxon>Ascomycota</taxon>
        <taxon>Pezizomycotina</taxon>
        <taxon>Dothideomycetes</taxon>
        <taxon>Pleosporomycetidae</taxon>
        <taxon>Pleosporales</taxon>
        <taxon>Pleosporales incertae sedis</taxon>
        <taxon>Aaosphaeria</taxon>
    </lineage>
</organism>
<dbReference type="Proteomes" id="UP000799778">
    <property type="component" value="Unassembled WGS sequence"/>
</dbReference>
<protein>
    <submittedName>
        <fullName evidence="1">Uncharacterized protein</fullName>
    </submittedName>
</protein>
<gene>
    <name evidence="1" type="ORF">BU24DRAFT_420478</name>
</gene>
<name>A0A6A5XW85_9PLEO</name>
<evidence type="ECO:0000313" key="2">
    <source>
        <dbReference type="Proteomes" id="UP000799778"/>
    </source>
</evidence>
<dbReference type="GeneID" id="54284878"/>
<evidence type="ECO:0000313" key="1">
    <source>
        <dbReference type="EMBL" id="KAF2017432.1"/>
    </source>
</evidence>
<keyword evidence="2" id="KW-1185">Reference proteome</keyword>
<reference evidence="1" key="1">
    <citation type="journal article" date="2020" name="Stud. Mycol.">
        <title>101 Dothideomycetes genomes: a test case for predicting lifestyles and emergence of pathogens.</title>
        <authorList>
            <person name="Haridas S."/>
            <person name="Albert R."/>
            <person name="Binder M."/>
            <person name="Bloem J."/>
            <person name="Labutti K."/>
            <person name="Salamov A."/>
            <person name="Andreopoulos B."/>
            <person name="Baker S."/>
            <person name="Barry K."/>
            <person name="Bills G."/>
            <person name="Bluhm B."/>
            <person name="Cannon C."/>
            <person name="Castanera R."/>
            <person name="Culley D."/>
            <person name="Daum C."/>
            <person name="Ezra D."/>
            <person name="Gonzalez J."/>
            <person name="Henrissat B."/>
            <person name="Kuo A."/>
            <person name="Liang C."/>
            <person name="Lipzen A."/>
            <person name="Lutzoni F."/>
            <person name="Magnuson J."/>
            <person name="Mondo S."/>
            <person name="Nolan M."/>
            <person name="Ohm R."/>
            <person name="Pangilinan J."/>
            <person name="Park H.-J."/>
            <person name="Ramirez L."/>
            <person name="Alfaro M."/>
            <person name="Sun H."/>
            <person name="Tritt A."/>
            <person name="Yoshinaga Y."/>
            <person name="Zwiers L.-H."/>
            <person name="Turgeon B."/>
            <person name="Goodwin S."/>
            <person name="Spatafora J."/>
            <person name="Crous P."/>
            <person name="Grigoriev I."/>
        </authorList>
    </citation>
    <scope>NUCLEOTIDE SEQUENCE</scope>
    <source>
        <strain evidence="1">CBS 175.79</strain>
    </source>
</reference>
<dbReference type="EMBL" id="ML978068">
    <property type="protein sequence ID" value="KAF2017432.1"/>
    <property type="molecule type" value="Genomic_DNA"/>
</dbReference>